<evidence type="ECO:0000259" key="5">
    <source>
        <dbReference type="Pfam" id="PF00661"/>
    </source>
</evidence>
<keyword evidence="4" id="KW-0468">Viral matrix protein</keyword>
<dbReference type="InterPro" id="IPR000982">
    <property type="entry name" value="Matrix_Paramyxo_N"/>
</dbReference>
<evidence type="ECO:0000256" key="2">
    <source>
        <dbReference type="ARBA" id="ARBA00017678"/>
    </source>
</evidence>
<gene>
    <name evidence="7" type="primary">M</name>
    <name evidence="7" type="ORF">KMO_39073gpM</name>
</gene>
<organism evidence="7 8">
    <name type="scientific">Human respirovirus 1</name>
    <dbReference type="NCBI Taxonomy" id="12730"/>
    <lineage>
        <taxon>Viruses</taxon>
        <taxon>Riboviria</taxon>
        <taxon>Orthornavirae</taxon>
        <taxon>Negarnaviricota</taxon>
        <taxon>Haploviricotina</taxon>
        <taxon>Monjiviricetes</taxon>
        <taxon>Mononegavirales</taxon>
        <taxon>Paramyxoviridae</taxon>
        <taxon>Feraresvirinae</taxon>
        <taxon>Respirovirus</taxon>
        <taxon>Respirovirus laryngotracheitidis</taxon>
    </lineage>
</organism>
<dbReference type="InterPro" id="IPR042540">
    <property type="entry name" value="Matrix_N"/>
</dbReference>
<dbReference type="GO" id="GO:0019068">
    <property type="term" value="P:virion assembly"/>
    <property type="evidence" value="ECO:0007669"/>
    <property type="project" value="InterPro"/>
</dbReference>
<dbReference type="Pfam" id="PF00661">
    <property type="entry name" value="Matrix_Paramyxo_N"/>
    <property type="match status" value="1"/>
</dbReference>
<dbReference type="InterPro" id="IPR055413">
    <property type="entry name" value="Matrix_Paramyxo_C"/>
</dbReference>
<comment type="subcellular location">
    <subcellularLocation>
        <location evidence="1">Virion</location>
    </subcellularLocation>
</comment>
<proteinExistence type="predicted"/>
<evidence type="ECO:0000313" key="7">
    <source>
        <dbReference type="EMBL" id="AGW50995.1"/>
    </source>
</evidence>
<evidence type="ECO:0000313" key="8">
    <source>
        <dbReference type="Proteomes" id="UP000173430"/>
    </source>
</evidence>
<reference evidence="7 8" key="1">
    <citation type="submission" date="2013-09" db="EMBL/GenBank/DDBJ databases">
        <authorList>
            <person name="Lorenzi H."/>
            <person name="Town C."/>
            <person name="Halpin R."/>
            <person name="Bera J."/>
            <person name="Ransier A."/>
            <person name="Fedorova N."/>
            <person name="Stockwell T."/>
            <person name="Amedeo P."/>
            <person name="Appalla L."/>
            <person name="Bishop B."/>
            <person name="Edworthy P."/>
            <person name="Gupta N."/>
            <person name="Hoover J."/>
            <person name="Katzel D."/>
            <person name="Li K."/>
            <person name="Schobel S."/>
            <person name="Shrivastava S."/>
            <person name="Thovarai V."/>
            <person name="Wang S."/>
            <person name="Rebuffo-Scheer C."/>
            <person name="Fan J."/>
            <person name="He J."/>
            <person name="Kehl S.C."/>
            <person name="Lederboer N."/>
            <person name="Jurgens L.A."/>
            <person name="Bose M.E."/>
            <person name="Beck E.T."/>
            <person name="Kumar S."/>
            <person name="Venter M."/>
            <person name="Wentworth D.E."/>
            <person name="Henrickson K.J."/>
        </authorList>
    </citation>
    <scope>NUCLEOTIDE SEQUENCE [LARGE SCALE GENOMIC DNA]</scope>
    <source>
        <strain evidence="7">HPIV1/ZAF/879/2010</strain>
    </source>
</reference>
<feature type="domain" description="Matrix protein N-terminal" evidence="5">
    <location>
        <begin position="5"/>
        <end position="179"/>
    </location>
</feature>
<evidence type="ECO:0000256" key="3">
    <source>
        <dbReference type="ARBA" id="ARBA00022844"/>
    </source>
</evidence>
<dbReference type="GO" id="GO:0039660">
    <property type="term" value="F:structural constituent of virion"/>
    <property type="evidence" value="ECO:0007669"/>
    <property type="project" value="UniProtKB-KW"/>
</dbReference>
<dbReference type="Proteomes" id="UP000173430">
    <property type="component" value="Genome"/>
</dbReference>
<dbReference type="Pfam" id="PF23765">
    <property type="entry name" value="Matrix_Paramyxo_C"/>
    <property type="match status" value="1"/>
</dbReference>
<feature type="domain" description="Matrix protein C-terminal Paramyxoviridae" evidence="6">
    <location>
        <begin position="184"/>
        <end position="340"/>
    </location>
</feature>
<dbReference type="Gene3D" id="2.70.20.60">
    <property type="entry name" value="Viral matrix protein, C-terminal domain"/>
    <property type="match status" value="1"/>
</dbReference>
<evidence type="ECO:0000259" key="6">
    <source>
        <dbReference type="Pfam" id="PF23765"/>
    </source>
</evidence>
<dbReference type="EMBL" id="KF687311">
    <property type="protein sequence ID" value="AGW50995.1"/>
    <property type="molecule type" value="Viral_cRNA"/>
</dbReference>
<name>A0A059Q9V7_9MONO</name>
<dbReference type="GO" id="GO:0044423">
    <property type="term" value="C:virion component"/>
    <property type="evidence" value="ECO:0007669"/>
    <property type="project" value="UniProtKB-KW"/>
</dbReference>
<evidence type="ECO:0000256" key="4">
    <source>
        <dbReference type="ARBA" id="ARBA00023311"/>
    </source>
</evidence>
<evidence type="ECO:0000256" key="1">
    <source>
        <dbReference type="ARBA" id="ARBA00004328"/>
    </source>
</evidence>
<sequence>MAETYRFPRFSHEENGTVEPLPLKTGPDKKAIPHIRIVKVGDPPKHGVRYLDVLLLGFFETPKQGPLSGSISDLTESTSYSICGSGSLPIGIAKYYGTDQELLKACIDLKITVRRTVRSGEMIVYMVDSIHAPLLPWSNRLRQGMIYNANKVALAPQCLPVDKDIRFRVVFVNGTSLGTITIAKVPKTLADLALPNSISVNLLVTLKAGVSTEQKGILPVLDDDGEKKLNFMVHLGIIRRKVGKIYSVEYCKNKIEKMKLIFSLGLVGGISFHVHATGTLSKTLMSQLAWKKAVCYPLMDVNPHMNLVIWAASVEITSVDAVFQPAIPKEFRYYPNVVAKSIGKIRKI</sequence>
<protein>
    <recommendedName>
        <fullName evidence="2">Matrix protein</fullName>
    </recommendedName>
</protein>
<keyword evidence="3" id="KW-0946">Virion</keyword>
<dbReference type="InterPro" id="IPR042539">
    <property type="entry name" value="Matrix_C"/>
</dbReference>
<dbReference type="Gene3D" id="2.70.20.50">
    <property type="entry name" value="Viral matrix protein, N-terminal domain"/>
    <property type="match status" value="1"/>
</dbReference>
<accession>A0A059Q9V7</accession>